<gene>
    <name evidence="3" type="ORF">FBUS_03504</name>
</gene>
<dbReference type="EMBL" id="LUCM01003038">
    <property type="protein sequence ID" value="KAA0196410.1"/>
    <property type="molecule type" value="Genomic_DNA"/>
</dbReference>
<keyword evidence="2" id="KW-1133">Transmembrane helix</keyword>
<dbReference type="Proteomes" id="UP000728185">
    <property type="component" value="Unassembled WGS sequence"/>
</dbReference>
<evidence type="ECO:0000313" key="4">
    <source>
        <dbReference type="Proteomes" id="UP000728185"/>
    </source>
</evidence>
<evidence type="ECO:0000256" key="2">
    <source>
        <dbReference type="SAM" id="Phobius"/>
    </source>
</evidence>
<feature type="compositionally biased region" description="Polar residues" evidence="1">
    <location>
        <begin position="302"/>
        <end position="324"/>
    </location>
</feature>
<feature type="transmembrane region" description="Helical" evidence="2">
    <location>
        <begin position="389"/>
        <end position="411"/>
    </location>
</feature>
<sequence>MRYATSSRTIGIRLAAPWLISFLQTTVQIFLGDPLPPVQLQTGRLCVCPDVNFLVLRSLIAFGLPVLVSVIILFLTAMNMRHGSRDKKPRTGSGSGRTQGHLTVNDTIPNKWAYSDKLRVEKENSLSLENKNALSRTTEESVTVHTQDLRGTKEKEDANAPKLLVINADSSYSWMGQTDVSVSAGRMTQGQNTLADQKLDSLPVSTLAVSLTSTSESHLSSVEVDTSLTVMDHYCPTHGHLLLSISTEPEFDMVSSGMPTKNQNTENVWTTNLFYANPIHSEACVSSEMSDHTEHAAKATERTSPAQNNTLTTQSSESDQSFSLKEQHRPNRDPIVKGINRYRTQLASIRVNMVTCALSIALWTPYIMATTTRVLLGSTPYDNFISLQTIIQFKWVNYMASFAYSLGILIVDRHMCKSVLHHVRQIFLCKTRRHRRSSPVSCIPNST</sequence>
<keyword evidence="2" id="KW-0812">Transmembrane</keyword>
<keyword evidence="4" id="KW-1185">Reference proteome</keyword>
<proteinExistence type="predicted"/>
<evidence type="ECO:0000313" key="3">
    <source>
        <dbReference type="EMBL" id="KAA0196410.1"/>
    </source>
</evidence>
<dbReference type="AlphaFoldDB" id="A0A8E0S4K0"/>
<protein>
    <submittedName>
        <fullName evidence="3">Uncharacterized protein</fullName>
    </submittedName>
</protein>
<reference evidence="3" key="1">
    <citation type="submission" date="2019-05" db="EMBL/GenBank/DDBJ databases">
        <title>Annotation for the trematode Fasciolopsis buski.</title>
        <authorList>
            <person name="Choi Y.-J."/>
        </authorList>
    </citation>
    <scope>NUCLEOTIDE SEQUENCE</scope>
    <source>
        <strain evidence="3">HT</strain>
        <tissue evidence="3">Whole worm</tissue>
    </source>
</reference>
<keyword evidence="2" id="KW-0472">Membrane</keyword>
<feature type="compositionally biased region" description="Basic and acidic residues" evidence="1">
    <location>
        <begin position="289"/>
        <end position="301"/>
    </location>
</feature>
<feature type="transmembrane region" description="Helical" evidence="2">
    <location>
        <begin position="59"/>
        <end position="80"/>
    </location>
</feature>
<accession>A0A8E0S4K0</accession>
<name>A0A8E0S4K0_9TREM</name>
<feature type="region of interest" description="Disordered" evidence="1">
    <location>
        <begin position="286"/>
        <end position="334"/>
    </location>
</feature>
<feature type="compositionally biased region" description="Basic and acidic residues" evidence="1">
    <location>
        <begin position="325"/>
        <end position="334"/>
    </location>
</feature>
<feature type="transmembrane region" description="Helical" evidence="2">
    <location>
        <begin position="351"/>
        <end position="369"/>
    </location>
</feature>
<feature type="region of interest" description="Disordered" evidence="1">
    <location>
        <begin position="83"/>
        <end position="104"/>
    </location>
</feature>
<feature type="transmembrane region" description="Helical" evidence="2">
    <location>
        <begin position="12"/>
        <end position="31"/>
    </location>
</feature>
<evidence type="ECO:0000256" key="1">
    <source>
        <dbReference type="SAM" id="MobiDB-lite"/>
    </source>
</evidence>
<dbReference type="OrthoDB" id="6247761at2759"/>
<organism evidence="3 4">
    <name type="scientific">Fasciolopsis buskii</name>
    <dbReference type="NCBI Taxonomy" id="27845"/>
    <lineage>
        <taxon>Eukaryota</taxon>
        <taxon>Metazoa</taxon>
        <taxon>Spiralia</taxon>
        <taxon>Lophotrochozoa</taxon>
        <taxon>Platyhelminthes</taxon>
        <taxon>Trematoda</taxon>
        <taxon>Digenea</taxon>
        <taxon>Plagiorchiida</taxon>
        <taxon>Echinostomata</taxon>
        <taxon>Echinostomatoidea</taxon>
        <taxon>Fasciolidae</taxon>
        <taxon>Fasciolopsis</taxon>
    </lineage>
</organism>
<comment type="caution">
    <text evidence="3">The sequence shown here is derived from an EMBL/GenBank/DDBJ whole genome shotgun (WGS) entry which is preliminary data.</text>
</comment>
<dbReference type="SUPFAM" id="SSF81321">
    <property type="entry name" value="Family A G protein-coupled receptor-like"/>
    <property type="match status" value="1"/>
</dbReference>